<sequence>MGSACRVLPIGSRHVTSLQVSSGLRFQISPRV</sequence>
<dbReference type="EMBL" id="KZ772683">
    <property type="protein sequence ID" value="PTQ46447.1"/>
    <property type="molecule type" value="Genomic_DNA"/>
</dbReference>
<protein>
    <submittedName>
        <fullName evidence="1">Uncharacterized protein</fullName>
    </submittedName>
</protein>
<keyword evidence="2" id="KW-1185">Reference proteome</keyword>
<evidence type="ECO:0000313" key="2">
    <source>
        <dbReference type="Proteomes" id="UP000244005"/>
    </source>
</evidence>
<proteinExistence type="predicted"/>
<name>A0A2R6XJY5_MARPO</name>
<gene>
    <name evidence="1" type="ORF">MARPO_0011s0123</name>
</gene>
<evidence type="ECO:0000313" key="1">
    <source>
        <dbReference type="EMBL" id="PTQ46447.1"/>
    </source>
</evidence>
<dbReference type="AlphaFoldDB" id="A0A2R6XJY5"/>
<organism evidence="1 2">
    <name type="scientific">Marchantia polymorpha</name>
    <name type="common">Common liverwort</name>
    <name type="synonym">Marchantia aquatica</name>
    <dbReference type="NCBI Taxonomy" id="3197"/>
    <lineage>
        <taxon>Eukaryota</taxon>
        <taxon>Viridiplantae</taxon>
        <taxon>Streptophyta</taxon>
        <taxon>Embryophyta</taxon>
        <taxon>Marchantiophyta</taxon>
        <taxon>Marchantiopsida</taxon>
        <taxon>Marchantiidae</taxon>
        <taxon>Marchantiales</taxon>
        <taxon>Marchantiaceae</taxon>
        <taxon>Marchantia</taxon>
    </lineage>
</organism>
<accession>A0A2R6XJY5</accession>
<reference evidence="2" key="1">
    <citation type="journal article" date="2017" name="Cell">
        <title>Insights into land plant evolution garnered from the Marchantia polymorpha genome.</title>
        <authorList>
            <person name="Bowman J.L."/>
            <person name="Kohchi T."/>
            <person name="Yamato K.T."/>
            <person name="Jenkins J."/>
            <person name="Shu S."/>
            <person name="Ishizaki K."/>
            <person name="Yamaoka S."/>
            <person name="Nishihama R."/>
            <person name="Nakamura Y."/>
            <person name="Berger F."/>
            <person name="Adam C."/>
            <person name="Aki S.S."/>
            <person name="Althoff F."/>
            <person name="Araki T."/>
            <person name="Arteaga-Vazquez M.A."/>
            <person name="Balasubrmanian S."/>
            <person name="Barry K."/>
            <person name="Bauer D."/>
            <person name="Boehm C.R."/>
            <person name="Briginshaw L."/>
            <person name="Caballero-Perez J."/>
            <person name="Catarino B."/>
            <person name="Chen F."/>
            <person name="Chiyoda S."/>
            <person name="Chovatia M."/>
            <person name="Davies K.M."/>
            <person name="Delmans M."/>
            <person name="Demura T."/>
            <person name="Dierschke T."/>
            <person name="Dolan L."/>
            <person name="Dorantes-Acosta A.E."/>
            <person name="Eklund D.M."/>
            <person name="Florent S.N."/>
            <person name="Flores-Sandoval E."/>
            <person name="Fujiyama A."/>
            <person name="Fukuzawa H."/>
            <person name="Galik B."/>
            <person name="Grimanelli D."/>
            <person name="Grimwood J."/>
            <person name="Grossniklaus U."/>
            <person name="Hamada T."/>
            <person name="Haseloff J."/>
            <person name="Hetherington A.J."/>
            <person name="Higo A."/>
            <person name="Hirakawa Y."/>
            <person name="Hundley H.N."/>
            <person name="Ikeda Y."/>
            <person name="Inoue K."/>
            <person name="Inoue S.I."/>
            <person name="Ishida S."/>
            <person name="Jia Q."/>
            <person name="Kakita M."/>
            <person name="Kanazawa T."/>
            <person name="Kawai Y."/>
            <person name="Kawashima T."/>
            <person name="Kennedy M."/>
            <person name="Kinose K."/>
            <person name="Kinoshita T."/>
            <person name="Kohara Y."/>
            <person name="Koide E."/>
            <person name="Komatsu K."/>
            <person name="Kopischke S."/>
            <person name="Kubo M."/>
            <person name="Kyozuka J."/>
            <person name="Lagercrantz U."/>
            <person name="Lin S.S."/>
            <person name="Lindquist E."/>
            <person name="Lipzen A.M."/>
            <person name="Lu C.W."/>
            <person name="De Luna E."/>
            <person name="Martienssen R.A."/>
            <person name="Minamino N."/>
            <person name="Mizutani M."/>
            <person name="Mizutani M."/>
            <person name="Mochizuki N."/>
            <person name="Monte I."/>
            <person name="Mosher R."/>
            <person name="Nagasaki H."/>
            <person name="Nakagami H."/>
            <person name="Naramoto S."/>
            <person name="Nishitani K."/>
            <person name="Ohtani M."/>
            <person name="Okamoto T."/>
            <person name="Okumura M."/>
            <person name="Phillips J."/>
            <person name="Pollak B."/>
            <person name="Reinders A."/>
            <person name="Rovekamp M."/>
            <person name="Sano R."/>
            <person name="Sawa S."/>
            <person name="Schmid M.W."/>
            <person name="Shirakawa M."/>
            <person name="Solano R."/>
            <person name="Spunde A."/>
            <person name="Suetsugu N."/>
            <person name="Sugano S."/>
            <person name="Sugiyama A."/>
            <person name="Sun R."/>
            <person name="Suzuki Y."/>
            <person name="Takenaka M."/>
            <person name="Takezawa D."/>
            <person name="Tomogane H."/>
            <person name="Tsuzuki M."/>
            <person name="Ueda T."/>
            <person name="Umeda M."/>
            <person name="Ward J.M."/>
            <person name="Watanabe Y."/>
            <person name="Yazaki K."/>
            <person name="Yokoyama R."/>
            <person name="Yoshitake Y."/>
            <person name="Yotsui I."/>
            <person name="Zachgo S."/>
            <person name="Schmutz J."/>
        </authorList>
    </citation>
    <scope>NUCLEOTIDE SEQUENCE [LARGE SCALE GENOMIC DNA]</scope>
    <source>
        <strain evidence="2">Tak-1</strain>
    </source>
</reference>
<dbReference type="Proteomes" id="UP000244005">
    <property type="component" value="Unassembled WGS sequence"/>
</dbReference>
<dbReference type="Gramene" id="Mp4g11390.1">
    <property type="protein sequence ID" value="Mp4g11390.1.cds"/>
    <property type="gene ID" value="Mp4g11390"/>
</dbReference>